<dbReference type="Gene3D" id="3.40.710.10">
    <property type="entry name" value="DD-peptidase/beta-lactamase superfamily"/>
    <property type="match status" value="1"/>
</dbReference>
<dbReference type="RefSeq" id="WP_019678041.1">
    <property type="nucleotide sequence ID" value="NZ_ATAX01000016.1"/>
</dbReference>
<keyword evidence="8" id="KW-0378">Hydrolase</keyword>
<dbReference type="Proteomes" id="UP000019365">
    <property type="component" value="Unassembled WGS sequence"/>
</dbReference>
<comment type="caution">
    <text evidence="17">The sequence shown here is derived from an EMBL/GenBank/DDBJ whole genome shotgun (WGS) entry which is preliminary data.</text>
</comment>
<dbReference type="GO" id="GO:0071555">
    <property type="term" value="P:cell wall organization"/>
    <property type="evidence" value="ECO:0007669"/>
    <property type="project" value="UniProtKB-KW"/>
</dbReference>
<dbReference type="PRINTS" id="PR00725">
    <property type="entry name" value="DADACBPTASE1"/>
</dbReference>
<dbReference type="UniPathway" id="UPA00219"/>
<evidence type="ECO:0000256" key="11">
    <source>
        <dbReference type="ARBA" id="ARBA00023316"/>
    </source>
</evidence>
<comment type="function">
    <text evidence="1">Removes C-terminal D-alanyl residues from sugar-peptide cell wall precursors.</text>
</comment>
<dbReference type="InterPro" id="IPR001967">
    <property type="entry name" value="Peptidase_S11_N"/>
</dbReference>
<evidence type="ECO:0000256" key="1">
    <source>
        <dbReference type="ARBA" id="ARBA00003217"/>
    </source>
</evidence>
<dbReference type="GO" id="GO:0006508">
    <property type="term" value="P:proteolysis"/>
    <property type="evidence" value="ECO:0007669"/>
    <property type="project" value="UniProtKB-KW"/>
</dbReference>
<protein>
    <recommendedName>
        <fullName evidence="4">serine-type D-Ala-D-Ala carboxypeptidase</fullName>
        <ecNumber evidence="4">3.4.16.4</ecNumber>
    </recommendedName>
</protein>
<evidence type="ECO:0000313" key="18">
    <source>
        <dbReference type="Proteomes" id="UP000019365"/>
    </source>
</evidence>
<dbReference type="Pfam" id="PF07943">
    <property type="entry name" value="PBP5_C"/>
    <property type="match status" value="1"/>
</dbReference>
<evidence type="ECO:0000256" key="13">
    <source>
        <dbReference type="PIRSR" id="PIRSR618044-1"/>
    </source>
</evidence>
<dbReference type="AlphaFoldDB" id="W7V0K3"/>
<dbReference type="InterPro" id="IPR037167">
    <property type="entry name" value="Peptidase_S11_C_sf"/>
</dbReference>
<organism evidence="17 18">
    <name type="scientific">Ruminococcus flavefaciens 007c</name>
    <dbReference type="NCBI Taxonomy" id="1341157"/>
    <lineage>
        <taxon>Bacteria</taxon>
        <taxon>Bacillati</taxon>
        <taxon>Bacillota</taxon>
        <taxon>Clostridia</taxon>
        <taxon>Eubacteriales</taxon>
        <taxon>Oscillospiraceae</taxon>
        <taxon>Ruminococcus</taxon>
    </lineage>
</organism>
<dbReference type="GO" id="GO:0009002">
    <property type="term" value="F:serine-type D-Ala-D-Ala carboxypeptidase activity"/>
    <property type="evidence" value="ECO:0007669"/>
    <property type="project" value="UniProtKB-EC"/>
</dbReference>
<dbReference type="EC" id="3.4.16.4" evidence="4"/>
<dbReference type="InterPro" id="IPR012338">
    <property type="entry name" value="Beta-lactam/transpept-like"/>
</dbReference>
<dbReference type="InterPro" id="IPR018044">
    <property type="entry name" value="Peptidase_S11"/>
</dbReference>
<dbReference type="GO" id="GO:0008360">
    <property type="term" value="P:regulation of cell shape"/>
    <property type="evidence" value="ECO:0007669"/>
    <property type="project" value="UniProtKB-KW"/>
</dbReference>
<proteinExistence type="inferred from homology"/>
<dbReference type="PATRIC" id="fig|1341157.4.peg.960"/>
<evidence type="ECO:0000256" key="10">
    <source>
        <dbReference type="ARBA" id="ARBA00022984"/>
    </source>
</evidence>
<feature type="domain" description="Peptidase S11 D-Ala-D-Ala carboxypeptidase A C-terminal" evidence="16">
    <location>
        <begin position="266"/>
        <end position="358"/>
    </location>
</feature>
<evidence type="ECO:0000256" key="8">
    <source>
        <dbReference type="ARBA" id="ARBA00022801"/>
    </source>
</evidence>
<dbReference type="SUPFAM" id="SSF56601">
    <property type="entry name" value="beta-lactamase/transpeptidase-like"/>
    <property type="match status" value="1"/>
</dbReference>
<comment type="similarity">
    <text evidence="3 15">Belongs to the peptidase S11 family.</text>
</comment>
<keyword evidence="9" id="KW-0133">Cell shape</keyword>
<dbReference type="InterPro" id="IPR015956">
    <property type="entry name" value="Peniciliin-bd_prot_C_sf"/>
</dbReference>
<sequence>MKRLVSLYAAVVLTAACVRPIVSSCAGKPEISAKAAVVISADTGEIVFAENASEKLPMASTTKIMSALLCIESGGLYDEFTVDSEAIKVEGSSMGLCEGDRVTKYALCCGMLLPSGNDAANAAAVRIAGSIGGFAELMNDRAREMGLSRTYFVTPSGLEGEGHGSSAYDMAMLAREALKNHIFRDICSQSSMKVCFGAPPYDRWLKNTNKLLTMYEGVYGVKTGFTDEAGRCLVSACERSGKDLICVTLNDRNDWEDHISLYDYSFASVRTMDAELPKDLSAEIVGGISDSIRLVPERDSMTVTTAAGNKDDITFTVLRAPFLYAPLKAGDKAAELRISFLGREVETVPLFAAEDVAAAPKKSDSSRKSLFDKIIDRIGRLFSR</sequence>
<dbReference type="OrthoDB" id="9791132at2"/>
<keyword evidence="5" id="KW-0121">Carboxypeptidase</keyword>
<evidence type="ECO:0000256" key="4">
    <source>
        <dbReference type="ARBA" id="ARBA00012448"/>
    </source>
</evidence>
<feature type="active site" description="Acyl-ester intermediate" evidence="13">
    <location>
        <position position="60"/>
    </location>
</feature>
<keyword evidence="10" id="KW-0573">Peptidoglycan synthesis</keyword>
<dbReference type="PROSITE" id="PS51257">
    <property type="entry name" value="PROKAR_LIPOPROTEIN"/>
    <property type="match status" value="1"/>
</dbReference>
<dbReference type="GO" id="GO:0009252">
    <property type="term" value="P:peptidoglycan biosynthetic process"/>
    <property type="evidence" value="ECO:0007669"/>
    <property type="project" value="UniProtKB-UniPathway"/>
</dbReference>
<dbReference type="PANTHER" id="PTHR21581">
    <property type="entry name" value="D-ALANYL-D-ALANINE CARBOXYPEPTIDASE"/>
    <property type="match status" value="1"/>
</dbReference>
<dbReference type="SUPFAM" id="SSF69189">
    <property type="entry name" value="Penicillin-binding protein associated domain"/>
    <property type="match status" value="1"/>
</dbReference>
<dbReference type="InterPro" id="IPR012907">
    <property type="entry name" value="Peptidase_S11_C"/>
</dbReference>
<dbReference type="SMART" id="SM00936">
    <property type="entry name" value="PBP5_C"/>
    <property type="match status" value="1"/>
</dbReference>
<feature type="binding site" evidence="14">
    <location>
        <position position="222"/>
    </location>
    <ligand>
        <name>substrate</name>
    </ligand>
</feature>
<evidence type="ECO:0000256" key="2">
    <source>
        <dbReference type="ARBA" id="ARBA00004752"/>
    </source>
</evidence>
<evidence type="ECO:0000313" key="17">
    <source>
        <dbReference type="EMBL" id="EWM54297.1"/>
    </source>
</evidence>
<evidence type="ECO:0000256" key="3">
    <source>
        <dbReference type="ARBA" id="ARBA00007164"/>
    </source>
</evidence>
<dbReference type="Pfam" id="PF00768">
    <property type="entry name" value="Peptidase_S11"/>
    <property type="match status" value="1"/>
</dbReference>
<evidence type="ECO:0000256" key="7">
    <source>
        <dbReference type="ARBA" id="ARBA00022729"/>
    </source>
</evidence>
<dbReference type="Gene3D" id="2.60.410.10">
    <property type="entry name" value="D-Ala-D-Ala carboxypeptidase, C-terminal domain"/>
    <property type="match status" value="1"/>
</dbReference>
<dbReference type="PANTHER" id="PTHR21581:SF33">
    <property type="entry name" value="D-ALANYL-D-ALANINE CARBOXYPEPTIDASE DACB"/>
    <property type="match status" value="1"/>
</dbReference>
<name>W7V0K3_RUMFL</name>
<comment type="catalytic activity">
    <reaction evidence="12">
        <text>Preferential cleavage: (Ac)2-L-Lys-D-Ala-|-D-Ala. Also transpeptidation of peptidyl-alanyl moieties that are N-acyl substituents of D-alanine.</text>
        <dbReference type="EC" id="3.4.16.4"/>
    </reaction>
</comment>
<feature type="active site" description="Proton acceptor" evidence="13">
    <location>
        <position position="63"/>
    </location>
</feature>
<evidence type="ECO:0000256" key="6">
    <source>
        <dbReference type="ARBA" id="ARBA00022670"/>
    </source>
</evidence>
<evidence type="ECO:0000256" key="15">
    <source>
        <dbReference type="RuleBase" id="RU004016"/>
    </source>
</evidence>
<dbReference type="EMBL" id="ATAX01000016">
    <property type="protein sequence ID" value="EWM54297.1"/>
    <property type="molecule type" value="Genomic_DNA"/>
</dbReference>
<evidence type="ECO:0000256" key="5">
    <source>
        <dbReference type="ARBA" id="ARBA00022645"/>
    </source>
</evidence>
<keyword evidence="11" id="KW-0961">Cell wall biogenesis/degradation</keyword>
<gene>
    <name evidence="17" type="ORF">RF007C_11855</name>
</gene>
<keyword evidence="18" id="KW-1185">Reference proteome</keyword>
<evidence type="ECO:0000256" key="9">
    <source>
        <dbReference type="ARBA" id="ARBA00022960"/>
    </source>
</evidence>
<keyword evidence="7" id="KW-0732">Signal</keyword>
<reference evidence="17 18" key="1">
    <citation type="journal article" date="2014" name="PLoS ONE">
        <title>Rumen cellulosomics: divergent fiber-degrading strategies revealed by comparative genome-wide analysis of six ruminococcal strains.</title>
        <authorList>
            <person name="Dassa B."/>
            <person name="Borovok I."/>
            <person name="Ruimy-Israeli V."/>
            <person name="Lamed R."/>
            <person name="Flint H.J."/>
            <person name="Duncan S.H."/>
            <person name="Henrissat B."/>
            <person name="Coutinho P."/>
            <person name="Morrison M."/>
            <person name="Mosoni P."/>
            <person name="Yeoman C.J."/>
            <person name="White B.A."/>
            <person name="Bayer E.A."/>
        </authorList>
    </citation>
    <scope>NUCLEOTIDE SEQUENCE [LARGE SCALE GENOMIC DNA]</scope>
    <source>
        <strain evidence="17 18">007c</strain>
    </source>
</reference>
<accession>W7V0K3</accession>
<evidence type="ECO:0000259" key="16">
    <source>
        <dbReference type="SMART" id="SM00936"/>
    </source>
</evidence>
<evidence type="ECO:0000256" key="14">
    <source>
        <dbReference type="PIRSR" id="PIRSR618044-2"/>
    </source>
</evidence>
<dbReference type="eggNOG" id="COG1686">
    <property type="taxonomic scope" value="Bacteria"/>
</dbReference>
<keyword evidence="6" id="KW-0645">Protease</keyword>
<evidence type="ECO:0000256" key="12">
    <source>
        <dbReference type="ARBA" id="ARBA00034000"/>
    </source>
</evidence>
<comment type="pathway">
    <text evidence="2">Cell wall biogenesis; peptidoglycan biosynthesis.</text>
</comment>
<feature type="active site" evidence="13">
    <location>
        <position position="115"/>
    </location>
</feature>